<reference evidence="1" key="1">
    <citation type="submission" date="2023-03" db="EMBL/GenBank/DDBJ databases">
        <title>Massive genome expansion in bonnet fungi (Mycena s.s.) driven by repeated elements and novel gene families across ecological guilds.</title>
        <authorList>
            <consortium name="Lawrence Berkeley National Laboratory"/>
            <person name="Harder C.B."/>
            <person name="Miyauchi S."/>
            <person name="Viragh M."/>
            <person name="Kuo A."/>
            <person name="Thoen E."/>
            <person name="Andreopoulos B."/>
            <person name="Lu D."/>
            <person name="Skrede I."/>
            <person name="Drula E."/>
            <person name="Henrissat B."/>
            <person name="Morin E."/>
            <person name="Kohler A."/>
            <person name="Barry K."/>
            <person name="LaButti K."/>
            <person name="Morin E."/>
            <person name="Salamov A."/>
            <person name="Lipzen A."/>
            <person name="Mereny Z."/>
            <person name="Hegedus B."/>
            <person name="Baldrian P."/>
            <person name="Stursova M."/>
            <person name="Weitz H."/>
            <person name="Taylor A."/>
            <person name="Grigoriev I.V."/>
            <person name="Nagy L.G."/>
            <person name="Martin F."/>
            <person name="Kauserud H."/>
        </authorList>
    </citation>
    <scope>NUCLEOTIDE SEQUENCE</scope>
    <source>
        <strain evidence="1">CBHHK188m</strain>
    </source>
</reference>
<keyword evidence="2" id="KW-1185">Reference proteome</keyword>
<evidence type="ECO:0000313" key="1">
    <source>
        <dbReference type="EMBL" id="KAJ7736347.1"/>
    </source>
</evidence>
<gene>
    <name evidence="1" type="ORF">DFH07DRAFT_779693</name>
</gene>
<dbReference type="Proteomes" id="UP001215280">
    <property type="component" value="Unassembled WGS sequence"/>
</dbReference>
<dbReference type="EMBL" id="JARJLG010000149">
    <property type="protein sequence ID" value="KAJ7736347.1"/>
    <property type="molecule type" value="Genomic_DNA"/>
</dbReference>
<sequence length="353" mass="39095">MLDCYLLTTCVPPPGLMRACGMEAGAAVRAREDEAPLAFHWVCLEMARTTPFHFHGVENVHALDSTCDDNAAECRESHLREGSILLDQPALTGVENNVSLFTSANRGLKISKLASGRQRSTRSLYKILNFRLTLFADFISKLLYLESSVSGGAARLERVRVAGPKPVHGVDERQGDNRQGAGTELNVAGWLNRVHSHLVVDWTGTTWAKQTTTRNLMVQDFCKMYANYVPFAWPPWHYKFGPIYIERKSQAKDSVPATFSSGTPKQAYKVAVRKLQVQEHGMLSDLAVPNFGQPGFNTRGKGELTVARFPTEPTVCRRWSTSVAGQLESLRLELEQGGTYVSTVHEKCPLALG</sequence>
<protein>
    <submittedName>
        <fullName evidence="1">Uncharacterized protein</fullName>
    </submittedName>
</protein>
<evidence type="ECO:0000313" key="2">
    <source>
        <dbReference type="Proteomes" id="UP001215280"/>
    </source>
</evidence>
<proteinExistence type="predicted"/>
<comment type="caution">
    <text evidence="1">The sequence shown here is derived from an EMBL/GenBank/DDBJ whole genome shotgun (WGS) entry which is preliminary data.</text>
</comment>
<accession>A0AAD7I790</accession>
<organism evidence="1 2">
    <name type="scientific">Mycena maculata</name>
    <dbReference type="NCBI Taxonomy" id="230809"/>
    <lineage>
        <taxon>Eukaryota</taxon>
        <taxon>Fungi</taxon>
        <taxon>Dikarya</taxon>
        <taxon>Basidiomycota</taxon>
        <taxon>Agaricomycotina</taxon>
        <taxon>Agaricomycetes</taxon>
        <taxon>Agaricomycetidae</taxon>
        <taxon>Agaricales</taxon>
        <taxon>Marasmiineae</taxon>
        <taxon>Mycenaceae</taxon>
        <taxon>Mycena</taxon>
    </lineage>
</organism>
<name>A0AAD7I790_9AGAR</name>
<dbReference type="AlphaFoldDB" id="A0AAD7I790"/>